<accession>A0A7N2L2D4</accession>
<dbReference type="InterPro" id="IPR032675">
    <property type="entry name" value="LRR_dom_sf"/>
</dbReference>
<feature type="signal peptide" evidence="5">
    <location>
        <begin position="1"/>
        <end position="20"/>
    </location>
</feature>
<dbReference type="FunFam" id="3.80.10.10:FF:000383">
    <property type="entry name" value="Leucine-rich repeat receptor protein kinase EMS1"/>
    <property type="match status" value="1"/>
</dbReference>
<keyword evidence="4" id="KW-1133">Transmembrane helix</keyword>
<dbReference type="SUPFAM" id="SSF52058">
    <property type="entry name" value="L domain-like"/>
    <property type="match status" value="1"/>
</dbReference>
<dbReference type="PANTHER" id="PTHR48060">
    <property type="entry name" value="DNA DAMAGE-REPAIR/TOLERATION PROTEIN DRT100"/>
    <property type="match status" value="1"/>
</dbReference>
<sequence length="469" mass="52328">MTKTTIFLSFLLLLFGRANSKSQLHDKEQTALLKLKQHWQNPPSLSHWQNPPSLSHLNPLNSSHHCNWPDISCTGGTATQLLLQNKNITQTVPPFICDPRTSRSLTFQTTSSLKSFLKLSTTVPSSKNLTSHRITSTAQSRWTFTACLACAALSMEPTASLVTFHHRLDSQTTSFFPKFLRAHYNCSKFEDLGLSQNNSTCTILVDIHQFSGVLPLDIISWKTLNTLNLRRNKISGPIPEELGNLAGLTELDLSENQLSGQIPPQLSLLKLTLLNLSSNHLIGRIPTQFENDAYASSFLNNLALCANKPSLNINSCNNSDHHKSSKVPSIYLALIISLAAAALLSLIVSISMIRKRKRPEFSYLINCEEWIGMGGTGEEEEENDDGIVTNAIIIKIMPRLQSLTIDGCPFLKSLPDYLLTAPLLKELEISGSQFLKERFQRGTGENWHKISHISNIKLDWVYVQRDGEP</sequence>
<evidence type="ECO:0000256" key="5">
    <source>
        <dbReference type="SAM" id="SignalP"/>
    </source>
</evidence>
<evidence type="ECO:0000256" key="1">
    <source>
        <dbReference type="ARBA" id="ARBA00022614"/>
    </source>
</evidence>
<keyword evidence="7" id="KW-1185">Reference proteome</keyword>
<dbReference type="InterPro" id="IPR053211">
    <property type="entry name" value="DNA_repair-toleration"/>
</dbReference>
<evidence type="ECO:0000256" key="4">
    <source>
        <dbReference type="SAM" id="Phobius"/>
    </source>
</evidence>
<reference evidence="6" key="2">
    <citation type="submission" date="2021-01" db="UniProtKB">
        <authorList>
            <consortium name="EnsemblPlants"/>
        </authorList>
    </citation>
    <scope>IDENTIFICATION</scope>
</reference>
<proteinExistence type="predicted"/>
<evidence type="ECO:0000256" key="2">
    <source>
        <dbReference type="ARBA" id="ARBA00022729"/>
    </source>
</evidence>
<dbReference type="PANTHER" id="PTHR48060:SF24">
    <property type="entry name" value="NON-SPECIFIC SERINE_THREONINE PROTEIN KINASE"/>
    <property type="match status" value="1"/>
</dbReference>
<dbReference type="EnsemblPlants" id="QL02p093941:mrna">
    <property type="protein sequence ID" value="QL02p093941:mrna"/>
    <property type="gene ID" value="QL02p093941"/>
</dbReference>
<dbReference type="Gene3D" id="3.80.10.10">
    <property type="entry name" value="Ribonuclease Inhibitor"/>
    <property type="match status" value="1"/>
</dbReference>
<dbReference type="Pfam" id="PF00560">
    <property type="entry name" value="LRR_1"/>
    <property type="match status" value="3"/>
</dbReference>
<dbReference type="PRINTS" id="PR00019">
    <property type="entry name" value="LEURICHRPT"/>
</dbReference>
<evidence type="ECO:0000256" key="3">
    <source>
        <dbReference type="ARBA" id="ARBA00022737"/>
    </source>
</evidence>
<keyword evidence="4" id="KW-0472">Membrane</keyword>
<evidence type="ECO:0000313" key="7">
    <source>
        <dbReference type="Proteomes" id="UP000594261"/>
    </source>
</evidence>
<evidence type="ECO:0000313" key="6">
    <source>
        <dbReference type="EnsemblPlants" id="QL02p093941:mrna"/>
    </source>
</evidence>
<dbReference type="Proteomes" id="UP000594261">
    <property type="component" value="Chromosome 2"/>
</dbReference>
<dbReference type="InterPro" id="IPR001611">
    <property type="entry name" value="Leu-rich_rpt"/>
</dbReference>
<feature type="chain" id="PRO_5029634983" description="Leucine-rich repeat-containing N-terminal plant-type domain-containing protein" evidence="5">
    <location>
        <begin position="21"/>
        <end position="469"/>
    </location>
</feature>
<protein>
    <recommendedName>
        <fullName evidence="8">Leucine-rich repeat-containing N-terminal plant-type domain-containing protein</fullName>
    </recommendedName>
</protein>
<reference evidence="7" key="1">
    <citation type="journal article" date="2016" name="G3 (Bethesda)">
        <title>First Draft Assembly and Annotation of the Genome of a California Endemic Oak Quercus lobata Nee (Fagaceae).</title>
        <authorList>
            <person name="Sork V.L."/>
            <person name="Fitz-Gibbon S.T."/>
            <person name="Puiu D."/>
            <person name="Crepeau M."/>
            <person name="Gugger P.F."/>
            <person name="Sherman R."/>
            <person name="Stevens K."/>
            <person name="Langley C.H."/>
            <person name="Pellegrini M."/>
            <person name="Salzberg S.L."/>
        </authorList>
    </citation>
    <scope>NUCLEOTIDE SEQUENCE [LARGE SCALE GENOMIC DNA]</scope>
    <source>
        <strain evidence="7">cv. SW786</strain>
    </source>
</reference>
<keyword evidence="4" id="KW-0812">Transmembrane</keyword>
<dbReference type="Gramene" id="QL02p093941:mrna">
    <property type="protein sequence ID" value="QL02p093941:mrna"/>
    <property type="gene ID" value="QL02p093941"/>
</dbReference>
<name>A0A7N2L2D4_QUELO</name>
<keyword evidence="2 5" id="KW-0732">Signal</keyword>
<feature type="transmembrane region" description="Helical" evidence="4">
    <location>
        <begin position="330"/>
        <end position="353"/>
    </location>
</feature>
<keyword evidence="3" id="KW-0677">Repeat</keyword>
<keyword evidence="1" id="KW-0433">Leucine-rich repeat</keyword>
<dbReference type="AlphaFoldDB" id="A0A7N2L2D4"/>
<organism evidence="6 7">
    <name type="scientific">Quercus lobata</name>
    <name type="common">Valley oak</name>
    <dbReference type="NCBI Taxonomy" id="97700"/>
    <lineage>
        <taxon>Eukaryota</taxon>
        <taxon>Viridiplantae</taxon>
        <taxon>Streptophyta</taxon>
        <taxon>Embryophyta</taxon>
        <taxon>Tracheophyta</taxon>
        <taxon>Spermatophyta</taxon>
        <taxon>Magnoliopsida</taxon>
        <taxon>eudicotyledons</taxon>
        <taxon>Gunneridae</taxon>
        <taxon>Pentapetalae</taxon>
        <taxon>rosids</taxon>
        <taxon>fabids</taxon>
        <taxon>Fagales</taxon>
        <taxon>Fagaceae</taxon>
        <taxon>Quercus</taxon>
    </lineage>
</organism>
<dbReference type="InParanoid" id="A0A7N2L2D4"/>
<evidence type="ECO:0008006" key="8">
    <source>
        <dbReference type="Google" id="ProtNLM"/>
    </source>
</evidence>
<dbReference type="PROSITE" id="PS51450">
    <property type="entry name" value="LRR"/>
    <property type="match status" value="1"/>
</dbReference>